<dbReference type="AlphaFoldDB" id="G0MCN0"/>
<protein>
    <submittedName>
        <fullName evidence="2">Uncharacterized protein</fullName>
    </submittedName>
</protein>
<feature type="region of interest" description="Disordered" evidence="1">
    <location>
        <begin position="113"/>
        <end position="148"/>
    </location>
</feature>
<evidence type="ECO:0000313" key="3">
    <source>
        <dbReference type="Proteomes" id="UP000008068"/>
    </source>
</evidence>
<name>G0MCN0_CAEBE</name>
<feature type="region of interest" description="Disordered" evidence="1">
    <location>
        <begin position="57"/>
        <end position="92"/>
    </location>
</feature>
<sequence>MNAEQKEKEEAAWKAAHDASIAAANAQKAFFDAIREASEEDLANFLAGRARIIEQIQYSEQNGAPDDKRTTPGATNPQVTSPNSSDATATTVRAPSVIGLDFLPRAWPFHGSQMEDEHKRSPSPFSELLERGCGRPVIGRPRKNKFKK</sequence>
<feature type="compositionally biased region" description="Polar residues" evidence="1">
    <location>
        <begin position="72"/>
        <end position="92"/>
    </location>
</feature>
<reference evidence="3" key="1">
    <citation type="submission" date="2011-07" db="EMBL/GenBank/DDBJ databases">
        <authorList>
            <consortium name="Caenorhabditis brenneri Sequencing and Analysis Consortium"/>
            <person name="Wilson R.K."/>
        </authorList>
    </citation>
    <scope>NUCLEOTIDE SEQUENCE [LARGE SCALE GENOMIC DNA]</scope>
    <source>
        <strain evidence="3">PB2801</strain>
    </source>
</reference>
<dbReference type="HOGENOM" id="CLU_1760413_0_0_1"/>
<dbReference type="InParanoid" id="G0MCN0"/>
<dbReference type="EMBL" id="GL379790">
    <property type="protein sequence ID" value="EGT49485.1"/>
    <property type="molecule type" value="Genomic_DNA"/>
</dbReference>
<evidence type="ECO:0000256" key="1">
    <source>
        <dbReference type="SAM" id="MobiDB-lite"/>
    </source>
</evidence>
<keyword evidence="3" id="KW-1185">Reference proteome</keyword>
<evidence type="ECO:0000313" key="2">
    <source>
        <dbReference type="EMBL" id="EGT49485.1"/>
    </source>
</evidence>
<proteinExistence type="predicted"/>
<organism evidence="3">
    <name type="scientific">Caenorhabditis brenneri</name>
    <name type="common">Nematode worm</name>
    <dbReference type="NCBI Taxonomy" id="135651"/>
    <lineage>
        <taxon>Eukaryota</taxon>
        <taxon>Metazoa</taxon>
        <taxon>Ecdysozoa</taxon>
        <taxon>Nematoda</taxon>
        <taxon>Chromadorea</taxon>
        <taxon>Rhabditida</taxon>
        <taxon>Rhabditina</taxon>
        <taxon>Rhabditomorpha</taxon>
        <taxon>Rhabditoidea</taxon>
        <taxon>Rhabditidae</taxon>
        <taxon>Peloderinae</taxon>
        <taxon>Caenorhabditis</taxon>
    </lineage>
</organism>
<accession>G0MCN0</accession>
<dbReference type="Proteomes" id="UP000008068">
    <property type="component" value="Unassembled WGS sequence"/>
</dbReference>
<gene>
    <name evidence="2" type="ORF">CAEBREN_22318</name>
</gene>